<dbReference type="EMBL" id="CM001440">
    <property type="protein sequence ID" value="EHR62041.1"/>
    <property type="molecule type" value="Genomic_DNA"/>
</dbReference>
<sequence length="331" mass="34397">MIIALPLSACGATNPEPPSTDGPVTDGRLAQELKDDVSESGAFAHLQALQRIADENGGNRASPSPGFAASVDYVVGALRRAGYDVETPNYVAQEHGGGRVMLPNVIAQTRTGDPGRVVVIGAHLDSVKNGPGIVDNGSGVATLLEIADRLGASPPVRNAVRFAFFGSEETGLEGSTGYVESLSTDDRRKIMLYLNVDMVASPNGGYMVQGGVGHDESASGPPGSATVGRVLADQLATTGVKAEITEFVGDDESPFVEAGIPSGGAENGDSAVKSQEQARNWGGQAGQVFDRCFHAACDRLDNVNRVVLDHYLHAIAGTVAHFATLNEELSE</sequence>
<dbReference type="InterPro" id="IPR007484">
    <property type="entry name" value="Peptidase_M28"/>
</dbReference>
<name>H5XLZ9_9PSEU</name>
<accession>H5XLZ9</accession>
<evidence type="ECO:0000313" key="2">
    <source>
        <dbReference type="EMBL" id="EHR62041.1"/>
    </source>
</evidence>
<dbReference type="HOGENOM" id="CLU_024336_2_0_11"/>
<dbReference type="STRING" id="882082.SaccyDRAFT_3205"/>
<keyword evidence="2" id="KW-0645">Protease</keyword>
<keyword evidence="2" id="KW-0378">Hydrolase</keyword>
<dbReference type="PANTHER" id="PTHR12147:SF26">
    <property type="entry name" value="PEPTIDASE M28 DOMAIN-CONTAINING PROTEIN"/>
    <property type="match status" value="1"/>
</dbReference>
<gene>
    <name evidence="2" type="ORF">SaccyDRAFT_3205</name>
</gene>
<keyword evidence="2" id="KW-0031">Aminopeptidase</keyword>
<dbReference type="AlphaFoldDB" id="H5XLZ9"/>
<organism evidence="2 3">
    <name type="scientific">Saccharomonospora cyanea NA-134</name>
    <dbReference type="NCBI Taxonomy" id="882082"/>
    <lineage>
        <taxon>Bacteria</taxon>
        <taxon>Bacillati</taxon>
        <taxon>Actinomycetota</taxon>
        <taxon>Actinomycetes</taxon>
        <taxon>Pseudonocardiales</taxon>
        <taxon>Pseudonocardiaceae</taxon>
        <taxon>Saccharomonospora</taxon>
    </lineage>
</organism>
<feature type="domain" description="Peptidase M28" evidence="1">
    <location>
        <begin position="104"/>
        <end position="317"/>
    </location>
</feature>
<proteinExistence type="predicted"/>
<protein>
    <submittedName>
        <fullName evidence="2">Putative aminopeptidase</fullName>
    </submittedName>
</protein>
<dbReference type="GO" id="GO:0008235">
    <property type="term" value="F:metalloexopeptidase activity"/>
    <property type="evidence" value="ECO:0007669"/>
    <property type="project" value="InterPro"/>
</dbReference>
<dbReference type="PANTHER" id="PTHR12147">
    <property type="entry name" value="METALLOPEPTIDASE M28 FAMILY MEMBER"/>
    <property type="match status" value="1"/>
</dbReference>
<dbReference type="Pfam" id="PF04389">
    <property type="entry name" value="Peptidase_M28"/>
    <property type="match status" value="1"/>
</dbReference>
<dbReference type="GO" id="GO:0006508">
    <property type="term" value="P:proteolysis"/>
    <property type="evidence" value="ECO:0007669"/>
    <property type="project" value="InterPro"/>
</dbReference>
<evidence type="ECO:0000313" key="3">
    <source>
        <dbReference type="Proteomes" id="UP000002791"/>
    </source>
</evidence>
<dbReference type="Gene3D" id="3.40.630.10">
    <property type="entry name" value="Zn peptidases"/>
    <property type="match status" value="1"/>
</dbReference>
<dbReference type="eggNOG" id="COG2234">
    <property type="taxonomic scope" value="Bacteria"/>
</dbReference>
<reference evidence="2 3" key="1">
    <citation type="submission" date="2011-11" db="EMBL/GenBank/DDBJ databases">
        <title>The Noncontiguous Finished sequence of Saccharomonospora cyanea NA-134.</title>
        <authorList>
            <consortium name="US DOE Joint Genome Institute"/>
            <person name="Lucas S."/>
            <person name="Han J."/>
            <person name="Lapidus A."/>
            <person name="Cheng J.-F."/>
            <person name="Goodwin L."/>
            <person name="Pitluck S."/>
            <person name="Peters L."/>
            <person name="Ovchinnikova G."/>
            <person name="Lu M."/>
            <person name="Detter J.C."/>
            <person name="Han C."/>
            <person name="Tapia R."/>
            <person name="Land M."/>
            <person name="Hauser L."/>
            <person name="Kyrpides N."/>
            <person name="Ivanova N."/>
            <person name="Pagani I."/>
            <person name="Brambilla E.-M."/>
            <person name="Klenk H.-P."/>
            <person name="Woyke T."/>
        </authorList>
    </citation>
    <scope>NUCLEOTIDE SEQUENCE [LARGE SCALE GENOMIC DNA]</scope>
    <source>
        <strain evidence="2 3">NA-134</strain>
    </source>
</reference>
<dbReference type="SUPFAM" id="SSF53187">
    <property type="entry name" value="Zn-dependent exopeptidases"/>
    <property type="match status" value="1"/>
</dbReference>
<evidence type="ECO:0000259" key="1">
    <source>
        <dbReference type="Pfam" id="PF04389"/>
    </source>
</evidence>
<dbReference type="InterPro" id="IPR045175">
    <property type="entry name" value="M28_fam"/>
</dbReference>
<keyword evidence="3" id="KW-1185">Reference proteome</keyword>
<dbReference type="GO" id="GO:0004177">
    <property type="term" value="F:aminopeptidase activity"/>
    <property type="evidence" value="ECO:0007669"/>
    <property type="project" value="UniProtKB-KW"/>
</dbReference>
<dbReference type="Proteomes" id="UP000002791">
    <property type="component" value="Chromosome"/>
</dbReference>